<evidence type="ECO:0000259" key="10">
    <source>
        <dbReference type="Pfam" id="PF00723"/>
    </source>
</evidence>
<comment type="catalytic activity">
    <reaction evidence="1">
        <text>Hydrolysis of terminal (1-&gt;4)-linked alpha-D-glucose residues successively from non-reducing ends of the chains with release of beta-D-glucose.</text>
        <dbReference type="EC" id="3.2.1.3"/>
    </reaction>
</comment>
<dbReference type="AlphaFoldDB" id="A0A6C1DUA0"/>
<keyword evidence="4" id="KW-0378">Hydrolase</keyword>
<dbReference type="InterPro" id="IPR046966">
    <property type="entry name" value="Glucoamylase_active_site"/>
</dbReference>
<dbReference type="InterPro" id="IPR008928">
    <property type="entry name" value="6-hairpin_glycosidase_sf"/>
</dbReference>
<dbReference type="InterPro" id="IPR000165">
    <property type="entry name" value="Glucoamylase"/>
</dbReference>
<keyword evidence="5" id="KW-0119">Carbohydrate metabolism</keyword>
<dbReference type="InterPro" id="IPR011613">
    <property type="entry name" value="GH15-like"/>
</dbReference>
<evidence type="ECO:0000256" key="5">
    <source>
        <dbReference type="ARBA" id="ARBA00023277"/>
    </source>
</evidence>
<dbReference type="GO" id="GO:0000272">
    <property type="term" value="P:polysaccharide catabolic process"/>
    <property type="evidence" value="ECO:0007669"/>
    <property type="project" value="UniProtKB-KW"/>
</dbReference>
<proteinExistence type="inferred from homology"/>
<dbReference type="GO" id="GO:0000324">
    <property type="term" value="C:fungal-type vacuole"/>
    <property type="evidence" value="ECO:0007669"/>
    <property type="project" value="TreeGrafter"/>
</dbReference>
<accession>A0A6C1DUA0</accession>
<evidence type="ECO:0000313" key="12">
    <source>
        <dbReference type="Proteomes" id="UP000501346"/>
    </source>
</evidence>
<dbReference type="SUPFAM" id="SSF48208">
    <property type="entry name" value="Six-hairpin glycosidases"/>
    <property type="match status" value="1"/>
</dbReference>
<keyword evidence="7" id="KW-0624">Polysaccharide degradation</keyword>
<dbReference type="GO" id="GO:0004339">
    <property type="term" value="F:glucan 1,4-alpha-glucosidase activity"/>
    <property type="evidence" value="ECO:0007669"/>
    <property type="project" value="UniProtKB-EC"/>
</dbReference>
<evidence type="ECO:0000256" key="7">
    <source>
        <dbReference type="ARBA" id="ARBA00023326"/>
    </source>
</evidence>
<dbReference type="PRINTS" id="PR00736">
    <property type="entry name" value="GLHYDRLASE15"/>
</dbReference>
<dbReference type="EC" id="3.2.1.3" evidence="3"/>
<organism evidence="11 12">
    <name type="scientific">Saccharomyces pastorianus</name>
    <name type="common">Lager yeast</name>
    <name type="synonym">Saccharomyces cerevisiae x Saccharomyces eubayanus</name>
    <dbReference type="NCBI Taxonomy" id="27292"/>
    <lineage>
        <taxon>Eukaryota</taxon>
        <taxon>Fungi</taxon>
        <taxon>Dikarya</taxon>
        <taxon>Ascomycota</taxon>
        <taxon>Saccharomycotina</taxon>
        <taxon>Saccharomycetes</taxon>
        <taxon>Saccharomycetales</taxon>
        <taxon>Saccharomycetaceae</taxon>
        <taxon>Saccharomyces</taxon>
    </lineage>
</organism>
<evidence type="ECO:0000256" key="8">
    <source>
        <dbReference type="ARBA" id="ARBA00033442"/>
    </source>
</evidence>
<dbReference type="PANTHER" id="PTHR31616">
    <property type="entry name" value="TREHALASE"/>
    <property type="match status" value="1"/>
</dbReference>
<feature type="domain" description="GH15-like" evidence="10">
    <location>
        <begin position="94"/>
        <end position="535"/>
    </location>
</feature>
<evidence type="ECO:0000256" key="3">
    <source>
        <dbReference type="ARBA" id="ARBA00012593"/>
    </source>
</evidence>
<protein>
    <recommendedName>
        <fullName evidence="3">glucan 1,4-alpha-glucosidase</fullName>
        <ecNumber evidence="3">3.2.1.3</ecNumber>
    </recommendedName>
    <alternativeName>
        <fullName evidence="9">1,4-alpha-D-glucan glucohydrolase</fullName>
    </alternativeName>
    <alternativeName>
        <fullName evidence="8">Glucan 1,4-alpha-glucosidase</fullName>
    </alternativeName>
</protein>
<dbReference type="PANTHER" id="PTHR31616:SF9">
    <property type="entry name" value="GLUCOAMYLASE, INTRACELLULAR SPORULATION-SPECIFIC"/>
    <property type="match status" value="1"/>
</dbReference>
<dbReference type="Gene3D" id="1.50.10.10">
    <property type="match status" value="1"/>
</dbReference>
<dbReference type="Proteomes" id="UP000501346">
    <property type="component" value="Chromosome ScIX"/>
</dbReference>
<evidence type="ECO:0000256" key="1">
    <source>
        <dbReference type="ARBA" id="ARBA00001863"/>
    </source>
</evidence>
<keyword evidence="6" id="KW-0326">Glycosidase</keyword>
<dbReference type="EMBL" id="CP048990">
    <property type="protein sequence ID" value="QID80137.1"/>
    <property type="molecule type" value="Genomic_DNA"/>
</dbReference>
<dbReference type="InterPro" id="IPR012341">
    <property type="entry name" value="6hp_glycosidase-like_sf"/>
</dbReference>
<evidence type="ECO:0000313" key="11">
    <source>
        <dbReference type="EMBL" id="QID80137.1"/>
    </source>
</evidence>
<dbReference type="Pfam" id="PF00723">
    <property type="entry name" value="Glyco_hydro_15"/>
    <property type="match status" value="1"/>
</dbReference>
<keyword evidence="12" id="KW-1185">Reference proteome</keyword>
<comment type="similarity">
    <text evidence="2">Belongs to the glycosyl hydrolase 15 family.</text>
</comment>
<evidence type="ECO:0000256" key="6">
    <source>
        <dbReference type="ARBA" id="ARBA00023295"/>
    </source>
</evidence>
<evidence type="ECO:0000256" key="9">
    <source>
        <dbReference type="ARBA" id="ARBA00033473"/>
    </source>
</evidence>
<gene>
    <name evidence="11" type="primary">SGA1_1</name>
    <name evidence="11" type="ORF">GRS66_002443</name>
</gene>
<name>A0A6C1DUA0_SACPS</name>
<evidence type="ECO:0000256" key="2">
    <source>
        <dbReference type="ARBA" id="ARBA00006188"/>
    </source>
</evidence>
<dbReference type="PROSITE" id="PS00820">
    <property type="entry name" value="GLUCOAMYLASE"/>
    <property type="match status" value="1"/>
</dbReference>
<evidence type="ECO:0000256" key="4">
    <source>
        <dbReference type="ARBA" id="ARBA00022801"/>
    </source>
</evidence>
<reference evidence="11 12" key="1">
    <citation type="journal article" date="2019" name="BMC Genomics">
        <title>Chromosome level assembly and comparative genome analysis confirm lager-brewing yeasts originated from a single hybridization.</title>
        <authorList>
            <person name="Salazar A.N."/>
            <person name="Gorter de Vries A.R."/>
            <person name="van den Broek M."/>
            <person name="Brouwers N."/>
            <person name="de la Torre Cortes P."/>
            <person name="Kuijpers N.G.A."/>
            <person name="Daran J.G."/>
            <person name="Abeel T."/>
        </authorList>
    </citation>
    <scope>NUCLEOTIDE SEQUENCE [LARGE SCALE GENOMIC DNA]</scope>
    <source>
        <strain evidence="11 12">CBS 1483</strain>
    </source>
</reference>
<sequence>MARQKMFYNKLLGMLSVGFGFAWALENITIYEFDFGKGILDQSYGGVFSNNGSSQVQLRDAVLMNGTVVYDSNGAWDSSALEEWLQGQKKVSIEKIFENIGPSAVYPSISPGVVIASPSQTHPDYFYQWIRDSALTINSIVSHSAGPAIETLLQYLNVSFHLQRSNNTLGAGIGYTNDTVALGDPKRNVDNTAFTEDWGRPQNDGPALRSIAILKIIDYIKQSGTDLGAKYLFQSTADIFDDIVRWDLRFIIDHWNSSGFDLWEEVNGMHFFTLLVQLSAVDKSLSYFNASERSSPFVEELRQTRRDISKFLVDPANGFINGKYNYIVGTPMIADTLRSGLDISTLLAANTVHDAPSASHLPFDINDPAVLNTLHHLMLHMRSIYPINDSSKNATGIALGRYPEDVYDGYGFGEGNPWVLATCAASTTLYQLIYRHISEQHDLVVPMNNDCSNAFWSELVFSNLTTLGNDEGYLILEFNTPAFNQTIQKIFQLADSFLVKLKAHVGTDGELSEQFNKYTGFMQGAQHLTWSYTSFWDAYQIRQEVLQSL</sequence>
<dbReference type="OrthoDB" id="6123450at2759"/>